<accession>A0A4V6NFN4</accession>
<evidence type="ECO:0000256" key="4">
    <source>
        <dbReference type="ARBA" id="ARBA00022475"/>
    </source>
</evidence>
<comment type="similarity">
    <text evidence="2">Belongs to the binding-protein-dependent transport system permease family. AraH/RbsC subfamily.</text>
</comment>
<dbReference type="CDD" id="cd06579">
    <property type="entry name" value="TM_PBP1_transp_AraH_like"/>
    <property type="match status" value="1"/>
</dbReference>
<feature type="transmembrane region" description="Helical" evidence="9">
    <location>
        <begin position="162"/>
        <end position="183"/>
    </location>
</feature>
<evidence type="ECO:0000313" key="10">
    <source>
        <dbReference type="EMBL" id="TCL04538.1"/>
    </source>
</evidence>
<dbReference type="GO" id="GO:0022857">
    <property type="term" value="F:transmembrane transporter activity"/>
    <property type="evidence" value="ECO:0007669"/>
    <property type="project" value="InterPro"/>
</dbReference>
<reference evidence="10 11" key="1">
    <citation type="submission" date="2019-02" db="EMBL/GenBank/DDBJ databases">
        <title>Investigation of anaerobic lignin degradation for improved lignocellulosic biofuels.</title>
        <authorList>
            <person name="Deangelis K."/>
        </authorList>
    </citation>
    <scope>NUCLEOTIDE SEQUENCE [LARGE SCALE GENOMIC DNA]</scope>
    <source>
        <strain evidence="10 11">159R</strain>
    </source>
</reference>
<dbReference type="Proteomes" id="UP000294555">
    <property type="component" value="Unassembled WGS sequence"/>
</dbReference>
<organism evidence="10 11">
    <name type="scientific">Sodalis ligni</name>
    <dbReference type="NCBI Taxonomy" id="2697027"/>
    <lineage>
        <taxon>Bacteria</taxon>
        <taxon>Pseudomonadati</taxon>
        <taxon>Pseudomonadota</taxon>
        <taxon>Gammaproteobacteria</taxon>
        <taxon>Enterobacterales</taxon>
        <taxon>Bruguierivoracaceae</taxon>
        <taxon>Sodalis</taxon>
    </lineage>
</organism>
<dbReference type="PANTHER" id="PTHR32196">
    <property type="entry name" value="ABC TRANSPORTER PERMEASE PROTEIN YPHD-RELATED-RELATED"/>
    <property type="match status" value="1"/>
</dbReference>
<name>A0A4V6NFN4_9GAMM</name>
<feature type="transmembrane region" description="Helical" evidence="9">
    <location>
        <begin position="69"/>
        <end position="88"/>
    </location>
</feature>
<feature type="transmembrane region" description="Helical" evidence="9">
    <location>
        <begin position="42"/>
        <end position="62"/>
    </location>
</feature>
<keyword evidence="11" id="KW-1185">Reference proteome</keyword>
<evidence type="ECO:0000256" key="9">
    <source>
        <dbReference type="SAM" id="Phobius"/>
    </source>
</evidence>
<dbReference type="RefSeq" id="WP_132923322.1">
    <property type="nucleotide sequence ID" value="NZ_SJOI01000001.1"/>
</dbReference>
<feature type="transmembrane region" description="Helical" evidence="9">
    <location>
        <begin position="133"/>
        <end position="156"/>
    </location>
</feature>
<keyword evidence="8 9" id="KW-0472">Membrane</keyword>
<feature type="transmembrane region" description="Helical" evidence="9">
    <location>
        <begin position="12"/>
        <end position="30"/>
    </location>
</feature>
<proteinExistence type="inferred from homology"/>
<feature type="transmembrane region" description="Helical" evidence="9">
    <location>
        <begin position="94"/>
        <end position="121"/>
    </location>
</feature>
<keyword evidence="7 9" id="KW-1133">Transmembrane helix</keyword>
<evidence type="ECO:0000256" key="2">
    <source>
        <dbReference type="ARBA" id="ARBA00007942"/>
    </source>
</evidence>
<protein>
    <submittedName>
        <fullName evidence="10">Monosaccharide ABC transporter membrane protein (CUT2 family)</fullName>
    </submittedName>
</protein>
<comment type="subcellular location">
    <subcellularLocation>
        <location evidence="1">Cell inner membrane</location>
        <topology evidence="1">Multi-pass membrane protein</topology>
    </subcellularLocation>
</comment>
<dbReference type="Pfam" id="PF02653">
    <property type="entry name" value="BPD_transp_2"/>
    <property type="match status" value="1"/>
</dbReference>
<dbReference type="InterPro" id="IPR001851">
    <property type="entry name" value="ABC_transp_permease"/>
</dbReference>
<keyword evidence="3" id="KW-0813">Transport</keyword>
<dbReference type="OrthoDB" id="7947581at2"/>
<comment type="caution">
    <text evidence="10">The sequence shown here is derived from an EMBL/GenBank/DDBJ whole genome shotgun (WGS) entry which is preliminary data.</text>
</comment>
<gene>
    <name evidence="10" type="ORF">EZJ58_2663</name>
</gene>
<evidence type="ECO:0000256" key="3">
    <source>
        <dbReference type="ARBA" id="ARBA00022448"/>
    </source>
</evidence>
<keyword evidence="6 9" id="KW-0812">Transmembrane</keyword>
<dbReference type="AlphaFoldDB" id="A0A4V6NFN4"/>
<dbReference type="PANTHER" id="PTHR32196:SF21">
    <property type="entry name" value="ABC TRANSPORTER PERMEASE PROTEIN YPHD-RELATED"/>
    <property type="match status" value="1"/>
</dbReference>
<keyword evidence="4" id="KW-1003">Cell membrane</keyword>
<feature type="transmembrane region" description="Helical" evidence="9">
    <location>
        <begin position="287"/>
        <end position="309"/>
    </location>
</feature>
<dbReference type="GO" id="GO:0005886">
    <property type="term" value="C:plasma membrane"/>
    <property type="evidence" value="ECO:0007669"/>
    <property type="project" value="UniProtKB-SubCell"/>
</dbReference>
<evidence type="ECO:0000256" key="6">
    <source>
        <dbReference type="ARBA" id="ARBA00022692"/>
    </source>
</evidence>
<keyword evidence="5" id="KW-0997">Cell inner membrane</keyword>
<evidence type="ECO:0000256" key="5">
    <source>
        <dbReference type="ARBA" id="ARBA00022519"/>
    </source>
</evidence>
<evidence type="ECO:0000256" key="1">
    <source>
        <dbReference type="ARBA" id="ARBA00004429"/>
    </source>
</evidence>
<feature type="transmembrane region" description="Helical" evidence="9">
    <location>
        <begin position="213"/>
        <end position="233"/>
    </location>
</feature>
<dbReference type="EMBL" id="SJOI01000001">
    <property type="protein sequence ID" value="TCL04538.1"/>
    <property type="molecule type" value="Genomic_DNA"/>
</dbReference>
<evidence type="ECO:0000313" key="11">
    <source>
        <dbReference type="Proteomes" id="UP000294555"/>
    </source>
</evidence>
<evidence type="ECO:0000256" key="8">
    <source>
        <dbReference type="ARBA" id="ARBA00023136"/>
    </source>
</evidence>
<sequence length="319" mass="33935">MNSLKVKDHVEVYLVVLLLLIIVVFSTQIPDVFWSASNFQSIGSQLPVLGVLAFAMAVTMLTGGINLSIIATTNCCALVMAWVATHFAPSAGSALLMLLAGIGMALVIGLLNGILIAVIRVSPILATLGTMTLLKGITILISKGTAISNFPAYVLWLNSNNWLGIPVPLYLFALVAIVMWIVLERSPLGRRIYLIGSNQRAAHYSGINTPRTLMATYIISSLLCLVAALMMMSKLNSAKAGYGESFLLTSILAAVLGGVNPDGGFGKIVGMVLALILLQMLESGLNIMGISSYITMALWGGLLLAFLFLKGGRLPYFGR</sequence>
<evidence type="ECO:0000256" key="7">
    <source>
        <dbReference type="ARBA" id="ARBA00022989"/>
    </source>
</evidence>